<proteinExistence type="predicted"/>
<dbReference type="InterPro" id="IPR050224">
    <property type="entry name" value="TALE_homeobox"/>
</dbReference>
<dbReference type="InterPro" id="IPR001356">
    <property type="entry name" value="HD"/>
</dbReference>
<dbReference type="EMBL" id="JAOPGA020000997">
    <property type="protein sequence ID" value="KAL0483855.1"/>
    <property type="molecule type" value="Genomic_DNA"/>
</dbReference>
<dbReference type="InterPro" id="IPR009057">
    <property type="entry name" value="Homeodomain-like_sf"/>
</dbReference>
<keyword evidence="7" id="KW-1185">Reference proteome</keyword>
<reference evidence="6 7" key="1">
    <citation type="submission" date="2024-03" db="EMBL/GenBank/DDBJ databases">
        <title>The Acrasis kona genome and developmental transcriptomes reveal deep origins of eukaryotic multicellular pathways.</title>
        <authorList>
            <person name="Sheikh S."/>
            <person name="Fu C.-J."/>
            <person name="Brown M.W."/>
            <person name="Baldauf S.L."/>
        </authorList>
    </citation>
    <scope>NUCLEOTIDE SEQUENCE [LARGE SCALE GENOMIC DNA]</scope>
    <source>
        <strain evidence="6 7">ATCC MYA-3509</strain>
    </source>
</reference>
<dbReference type="Gene3D" id="1.10.10.60">
    <property type="entry name" value="Homeodomain-like"/>
    <property type="match status" value="1"/>
</dbReference>
<dbReference type="Proteomes" id="UP001431209">
    <property type="component" value="Unassembled WGS sequence"/>
</dbReference>
<keyword evidence="2 4" id="KW-0371">Homeobox</keyword>
<evidence type="ECO:0000256" key="2">
    <source>
        <dbReference type="ARBA" id="ARBA00023155"/>
    </source>
</evidence>
<sequence>MSDADSQKVQIYQVASKLLFNWFMGCRDFIVEHIEKEVFEKADDYINKTFTDLKVKRPREDEATSAKRRKVTYSNQQKNVLTAWINNNVDCPYPTEEEKIELSRASGLTKKQIETWFSNYRRRGNLLCVPPNTAMKIEVNTLLANKQ</sequence>
<evidence type="ECO:0000256" key="1">
    <source>
        <dbReference type="ARBA" id="ARBA00023125"/>
    </source>
</evidence>
<dbReference type="PROSITE" id="PS50071">
    <property type="entry name" value="HOMEOBOX_2"/>
    <property type="match status" value="1"/>
</dbReference>
<comment type="caution">
    <text evidence="6">The sequence shown here is derived from an EMBL/GenBank/DDBJ whole genome shotgun (WGS) entry which is preliminary data.</text>
</comment>
<gene>
    <name evidence="6" type="ORF">AKO1_011877</name>
</gene>
<dbReference type="GO" id="GO:0005634">
    <property type="term" value="C:nucleus"/>
    <property type="evidence" value="ECO:0007669"/>
    <property type="project" value="UniProtKB-SubCell"/>
</dbReference>
<evidence type="ECO:0000313" key="6">
    <source>
        <dbReference type="EMBL" id="KAL0483855.1"/>
    </source>
</evidence>
<evidence type="ECO:0000259" key="5">
    <source>
        <dbReference type="PROSITE" id="PS50071"/>
    </source>
</evidence>
<protein>
    <recommendedName>
        <fullName evidence="5">Homeobox domain-containing protein</fullName>
    </recommendedName>
</protein>
<dbReference type="CDD" id="cd00086">
    <property type="entry name" value="homeodomain"/>
    <property type="match status" value="1"/>
</dbReference>
<organism evidence="6 7">
    <name type="scientific">Acrasis kona</name>
    <dbReference type="NCBI Taxonomy" id="1008807"/>
    <lineage>
        <taxon>Eukaryota</taxon>
        <taxon>Discoba</taxon>
        <taxon>Heterolobosea</taxon>
        <taxon>Tetramitia</taxon>
        <taxon>Eutetramitia</taxon>
        <taxon>Acrasidae</taxon>
        <taxon>Acrasis</taxon>
    </lineage>
</organism>
<keyword evidence="1 4" id="KW-0238">DNA-binding</keyword>
<dbReference type="InterPro" id="IPR008422">
    <property type="entry name" value="KN_HD"/>
</dbReference>
<dbReference type="Pfam" id="PF05920">
    <property type="entry name" value="Homeobox_KN"/>
    <property type="match status" value="1"/>
</dbReference>
<comment type="subcellular location">
    <subcellularLocation>
        <location evidence="4">Nucleus</location>
    </subcellularLocation>
</comment>
<dbReference type="SUPFAM" id="SSF46689">
    <property type="entry name" value="Homeodomain-like"/>
    <property type="match status" value="1"/>
</dbReference>
<accession>A0AAW2Z4H1</accession>
<dbReference type="GO" id="GO:0006355">
    <property type="term" value="P:regulation of DNA-templated transcription"/>
    <property type="evidence" value="ECO:0007669"/>
    <property type="project" value="InterPro"/>
</dbReference>
<keyword evidence="3 4" id="KW-0539">Nucleus</keyword>
<dbReference type="GO" id="GO:0003677">
    <property type="term" value="F:DNA binding"/>
    <property type="evidence" value="ECO:0007669"/>
    <property type="project" value="UniProtKB-UniRule"/>
</dbReference>
<evidence type="ECO:0000256" key="4">
    <source>
        <dbReference type="PROSITE-ProRule" id="PRU00108"/>
    </source>
</evidence>
<evidence type="ECO:0000256" key="3">
    <source>
        <dbReference type="ARBA" id="ARBA00023242"/>
    </source>
</evidence>
<dbReference type="SMART" id="SM00389">
    <property type="entry name" value="HOX"/>
    <property type="match status" value="1"/>
</dbReference>
<dbReference type="AlphaFoldDB" id="A0AAW2Z4H1"/>
<feature type="DNA-binding region" description="Homeobox" evidence="4">
    <location>
        <begin position="66"/>
        <end position="128"/>
    </location>
</feature>
<evidence type="ECO:0000313" key="7">
    <source>
        <dbReference type="Proteomes" id="UP001431209"/>
    </source>
</evidence>
<feature type="domain" description="Homeobox" evidence="5">
    <location>
        <begin position="64"/>
        <end position="127"/>
    </location>
</feature>
<name>A0AAW2Z4H1_9EUKA</name>
<dbReference type="PANTHER" id="PTHR11850">
    <property type="entry name" value="HOMEOBOX PROTEIN TRANSCRIPTION FACTORS"/>
    <property type="match status" value="1"/>
</dbReference>